<sequence>MWPRRRRSSKVHLRFLRGPLLAFDRRYRSPAVNSRTHSLSLSSALPKWDGGAINAYVDTAQTGPSVRRRPCRLRRSFPGGVRRRKRERRSGRWGGNREKSRGGGGSDSGGRGCARKRIRPWALGQRDGTSRCDASRRAASGREGLETAECIGDPPPRGIDRAKERDGQPEAGKCDRCAAAVVKGKVK</sequence>
<dbReference type="EMBL" id="JABSTU010000001">
    <property type="protein sequence ID" value="KAH8039676.1"/>
    <property type="molecule type" value="Genomic_DNA"/>
</dbReference>
<feature type="region of interest" description="Disordered" evidence="1">
    <location>
        <begin position="61"/>
        <end position="171"/>
    </location>
</feature>
<feature type="compositionally biased region" description="Basic and acidic residues" evidence="1">
    <location>
        <begin position="158"/>
        <end position="171"/>
    </location>
</feature>
<accession>A0A9J6EZT7</accession>
<reference evidence="2" key="1">
    <citation type="journal article" date="2020" name="Cell">
        <title>Large-Scale Comparative Analyses of Tick Genomes Elucidate Their Genetic Diversity and Vector Capacities.</title>
        <authorList>
            <consortium name="Tick Genome and Microbiome Consortium (TIGMIC)"/>
            <person name="Jia N."/>
            <person name="Wang J."/>
            <person name="Shi W."/>
            <person name="Du L."/>
            <person name="Sun Y."/>
            <person name="Zhan W."/>
            <person name="Jiang J.F."/>
            <person name="Wang Q."/>
            <person name="Zhang B."/>
            <person name="Ji P."/>
            <person name="Bell-Sakyi L."/>
            <person name="Cui X.M."/>
            <person name="Yuan T.T."/>
            <person name="Jiang B.G."/>
            <person name="Yang W.F."/>
            <person name="Lam T.T."/>
            <person name="Chang Q.C."/>
            <person name="Ding S.J."/>
            <person name="Wang X.J."/>
            <person name="Zhu J.G."/>
            <person name="Ruan X.D."/>
            <person name="Zhao L."/>
            <person name="Wei J.T."/>
            <person name="Ye R.Z."/>
            <person name="Que T.C."/>
            <person name="Du C.H."/>
            <person name="Zhou Y.H."/>
            <person name="Cheng J.X."/>
            <person name="Dai P.F."/>
            <person name="Guo W.B."/>
            <person name="Han X.H."/>
            <person name="Huang E.J."/>
            <person name="Li L.F."/>
            <person name="Wei W."/>
            <person name="Gao Y.C."/>
            <person name="Liu J.Z."/>
            <person name="Shao H.Z."/>
            <person name="Wang X."/>
            <person name="Wang C.C."/>
            <person name="Yang T.C."/>
            <person name="Huo Q.B."/>
            <person name="Li W."/>
            <person name="Chen H.Y."/>
            <person name="Chen S.E."/>
            <person name="Zhou L.G."/>
            <person name="Ni X.B."/>
            <person name="Tian J.H."/>
            <person name="Sheng Y."/>
            <person name="Liu T."/>
            <person name="Pan Y.S."/>
            <person name="Xia L.Y."/>
            <person name="Li J."/>
            <person name="Zhao F."/>
            <person name="Cao W.C."/>
        </authorList>
    </citation>
    <scope>NUCLEOTIDE SEQUENCE</scope>
    <source>
        <strain evidence="2">Rmic-2018</strain>
    </source>
</reference>
<dbReference type="AlphaFoldDB" id="A0A9J6EZT7"/>
<evidence type="ECO:0000313" key="3">
    <source>
        <dbReference type="Proteomes" id="UP000821866"/>
    </source>
</evidence>
<comment type="caution">
    <text evidence="2">The sequence shown here is derived from an EMBL/GenBank/DDBJ whole genome shotgun (WGS) entry which is preliminary data.</text>
</comment>
<evidence type="ECO:0000256" key="1">
    <source>
        <dbReference type="SAM" id="MobiDB-lite"/>
    </source>
</evidence>
<proteinExistence type="predicted"/>
<feature type="compositionally biased region" description="Gly residues" evidence="1">
    <location>
        <begin position="102"/>
        <end position="112"/>
    </location>
</feature>
<evidence type="ECO:0000313" key="2">
    <source>
        <dbReference type="EMBL" id="KAH8039676.1"/>
    </source>
</evidence>
<reference evidence="2" key="2">
    <citation type="submission" date="2021-09" db="EMBL/GenBank/DDBJ databases">
        <authorList>
            <person name="Jia N."/>
            <person name="Wang J."/>
            <person name="Shi W."/>
            <person name="Du L."/>
            <person name="Sun Y."/>
            <person name="Zhan W."/>
            <person name="Jiang J."/>
            <person name="Wang Q."/>
            <person name="Zhang B."/>
            <person name="Ji P."/>
            <person name="Sakyi L.B."/>
            <person name="Cui X."/>
            <person name="Yuan T."/>
            <person name="Jiang B."/>
            <person name="Yang W."/>
            <person name="Lam T.T.-Y."/>
            <person name="Chang Q."/>
            <person name="Ding S."/>
            <person name="Wang X."/>
            <person name="Zhu J."/>
            <person name="Ruan X."/>
            <person name="Zhao L."/>
            <person name="Wei J."/>
            <person name="Que T."/>
            <person name="Du C."/>
            <person name="Cheng J."/>
            <person name="Dai P."/>
            <person name="Han X."/>
            <person name="Huang E."/>
            <person name="Gao Y."/>
            <person name="Liu J."/>
            <person name="Shao H."/>
            <person name="Ye R."/>
            <person name="Li L."/>
            <person name="Wei W."/>
            <person name="Wang X."/>
            <person name="Wang C."/>
            <person name="Huo Q."/>
            <person name="Li W."/>
            <person name="Guo W."/>
            <person name="Chen H."/>
            <person name="Chen S."/>
            <person name="Zhou L."/>
            <person name="Zhou L."/>
            <person name="Ni X."/>
            <person name="Tian J."/>
            <person name="Zhou Y."/>
            <person name="Sheng Y."/>
            <person name="Liu T."/>
            <person name="Pan Y."/>
            <person name="Xia L."/>
            <person name="Li J."/>
            <person name="Zhao F."/>
            <person name="Cao W."/>
        </authorList>
    </citation>
    <scope>NUCLEOTIDE SEQUENCE</scope>
    <source>
        <strain evidence="2">Rmic-2018</strain>
        <tissue evidence="2">Larvae</tissue>
    </source>
</reference>
<name>A0A9J6EZT7_RHIMP</name>
<keyword evidence="3" id="KW-1185">Reference proteome</keyword>
<protein>
    <submittedName>
        <fullName evidence="2">Uncharacterized protein</fullName>
    </submittedName>
</protein>
<organism evidence="2 3">
    <name type="scientific">Rhipicephalus microplus</name>
    <name type="common">Cattle tick</name>
    <name type="synonym">Boophilus microplus</name>
    <dbReference type="NCBI Taxonomy" id="6941"/>
    <lineage>
        <taxon>Eukaryota</taxon>
        <taxon>Metazoa</taxon>
        <taxon>Ecdysozoa</taxon>
        <taxon>Arthropoda</taxon>
        <taxon>Chelicerata</taxon>
        <taxon>Arachnida</taxon>
        <taxon>Acari</taxon>
        <taxon>Parasitiformes</taxon>
        <taxon>Ixodida</taxon>
        <taxon>Ixodoidea</taxon>
        <taxon>Ixodidae</taxon>
        <taxon>Rhipicephalinae</taxon>
        <taxon>Rhipicephalus</taxon>
        <taxon>Boophilus</taxon>
    </lineage>
</organism>
<gene>
    <name evidence="2" type="ORF">HPB51_008269</name>
</gene>
<feature type="compositionally biased region" description="Basic residues" evidence="1">
    <location>
        <begin position="66"/>
        <end position="91"/>
    </location>
</feature>
<dbReference type="Proteomes" id="UP000821866">
    <property type="component" value="Chromosome 1"/>
</dbReference>